<feature type="region of interest" description="Disordered" evidence="1">
    <location>
        <begin position="172"/>
        <end position="218"/>
    </location>
</feature>
<reference evidence="2 3" key="1">
    <citation type="journal article" date="2014" name="Nat. Commun.">
        <title>Klebsormidium flaccidum genome reveals primary factors for plant terrestrial adaptation.</title>
        <authorList>
            <person name="Hori K."/>
            <person name="Maruyama F."/>
            <person name="Fujisawa T."/>
            <person name="Togashi T."/>
            <person name="Yamamoto N."/>
            <person name="Seo M."/>
            <person name="Sato S."/>
            <person name="Yamada T."/>
            <person name="Mori H."/>
            <person name="Tajima N."/>
            <person name="Moriyama T."/>
            <person name="Ikeuchi M."/>
            <person name="Watanabe M."/>
            <person name="Wada H."/>
            <person name="Kobayashi K."/>
            <person name="Saito M."/>
            <person name="Masuda T."/>
            <person name="Sasaki-Sekimoto Y."/>
            <person name="Mashiguchi K."/>
            <person name="Awai K."/>
            <person name="Shimojima M."/>
            <person name="Masuda S."/>
            <person name="Iwai M."/>
            <person name="Nobusawa T."/>
            <person name="Narise T."/>
            <person name="Kondo S."/>
            <person name="Saito H."/>
            <person name="Sato R."/>
            <person name="Murakawa M."/>
            <person name="Ihara Y."/>
            <person name="Oshima-Yamada Y."/>
            <person name="Ohtaka K."/>
            <person name="Satoh M."/>
            <person name="Sonobe K."/>
            <person name="Ishii M."/>
            <person name="Ohtani R."/>
            <person name="Kanamori-Sato M."/>
            <person name="Honoki R."/>
            <person name="Miyazaki D."/>
            <person name="Mochizuki H."/>
            <person name="Umetsu J."/>
            <person name="Higashi K."/>
            <person name="Shibata D."/>
            <person name="Kamiya Y."/>
            <person name="Sato N."/>
            <person name="Nakamura Y."/>
            <person name="Tabata S."/>
            <person name="Ida S."/>
            <person name="Kurokawa K."/>
            <person name="Ohta H."/>
        </authorList>
    </citation>
    <scope>NUCLEOTIDE SEQUENCE [LARGE SCALE GENOMIC DNA]</scope>
    <source>
        <strain evidence="2 3">NIES-2285</strain>
    </source>
</reference>
<protein>
    <submittedName>
        <fullName evidence="2">Uncharacterized protein</fullName>
    </submittedName>
</protein>
<dbReference type="PANTHER" id="PTHR47512">
    <property type="entry name" value="EXPRESSED PROTEIN"/>
    <property type="match status" value="1"/>
</dbReference>
<dbReference type="EMBL" id="DF237009">
    <property type="protein sequence ID" value="GAQ80722.1"/>
    <property type="molecule type" value="Genomic_DNA"/>
</dbReference>
<feature type="region of interest" description="Disordered" evidence="1">
    <location>
        <begin position="400"/>
        <end position="451"/>
    </location>
</feature>
<evidence type="ECO:0000256" key="1">
    <source>
        <dbReference type="SAM" id="MobiDB-lite"/>
    </source>
</evidence>
<organism evidence="2 3">
    <name type="scientific">Klebsormidium nitens</name>
    <name type="common">Green alga</name>
    <name type="synonym">Ulothrix nitens</name>
    <dbReference type="NCBI Taxonomy" id="105231"/>
    <lineage>
        <taxon>Eukaryota</taxon>
        <taxon>Viridiplantae</taxon>
        <taxon>Streptophyta</taxon>
        <taxon>Klebsormidiophyceae</taxon>
        <taxon>Klebsormidiales</taxon>
        <taxon>Klebsormidiaceae</taxon>
        <taxon>Klebsormidium</taxon>
    </lineage>
</organism>
<feature type="compositionally biased region" description="Basic and acidic residues" evidence="1">
    <location>
        <begin position="34"/>
        <end position="46"/>
    </location>
</feature>
<feature type="region of interest" description="Disordered" evidence="1">
    <location>
        <begin position="108"/>
        <end position="143"/>
    </location>
</feature>
<dbReference type="AlphaFoldDB" id="A0A1Y1HSD3"/>
<feature type="region of interest" description="Disordered" evidence="1">
    <location>
        <begin position="277"/>
        <end position="315"/>
    </location>
</feature>
<name>A0A1Y1HSD3_KLENI</name>
<feature type="compositionally biased region" description="Polar residues" evidence="1">
    <location>
        <begin position="1"/>
        <end position="28"/>
    </location>
</feature>
<accession>A0A1Y1HSD3</accession>
<feature type="region of interest" description="Disordered" evidence="1">
    <location>
        <begin position="481"/>
        <end position="514"/>
    </location>
</feature>
<feature type="region of interest" description="Disordered" evidence="1">
    <location>
        <begin position="1"/>
        <end position="90"/>
    </location>
</feature>
<sequence length="514" mass="54282">MDTPTMQRLTRSRARSQPNTAEKPFTSQAKSKKKADAPADSKERAPFCDLTNSNSPIAGIVPGKLQTQSRLKRTPAKSGPGSPQQDGEEVLRSQVRALLEKQPELAPLPLLELPSDDAPSVYSPCSATKKAPTPANTPVTSSSSEIEVALGGSVNKGLQESAGRLLAAAIEKLETEHAAEETDDEGSPPPTSHSITRALRFDADSDPDSPTALLVRTPVVPSRRLKSVVVVPSPEEGSANDAAEDADVWSPLLNSNSPASGVQQHQLQWSMEVNVSSPERYVPGGDTDGYGPDADSDAERKEGPSGPKEEAPSQVSTIPLMKLPLALGVFSPVPAPRVAWRRHAAAAGKPSLFEDLPTVVLEDAGPKKALGVPPLSPKLAAGKRVVGATLPLLRRALHNESAKKQKEKKPSPAKAAAGSAPAAPQEFPVPAWYSTGSPPPESPTKETALDSESLDVICDVMESLQVADGPVVLRGLPAHEGSHVRFDSDGEVEEEEEGKLRGLPAPKGMHTRFE</sequence>
<feature type="compositionally biased region" description="Basic and acidic residues" evidence="1">
    <location>
        <begin position="400"/>
        <end position="410"/>
    </location>
</feature>
<dbReference type="OrthoDB" id="568476at2759"/>
<evidence type="ECO:0000313" key="2">
    <source>
        <dbReference type="EMBL" id="GAQ80722.1"/>
    </source>
</evidence>
<keyword evidence="3" id="KW-1185">Reference proteome</keyword>
<feature type="compositionally biased region" description="Low complexity" evidence="1">
    <location>
        <begin position="412"/>
        <end position="426"/>
    </location>
</feature>
<dbReference type="PANTHER" id="PTHR47512:SF3">
    <property type="entry name" value="CHALCONE-FLAVONONE ISOMERASE FAMILY PROTEIN"/>
    <property type="match status" value="1"/>
</dbReference>
<evidence type="ECO:0000313" key="3">
    <source>
        <dbReference type="Proteomes" id="UP000054558"/>
    </source>
</evidence>
<feature type="compositionally biased region" description="Low complexity" evidence="1">
    <location>
        <begin position="108"/>
        <end position="120"/>
    </location>
</feature>
<dbReference type="Proteomes" id="UP000054558">
    <property type="component" value="Unassembled WGS sequence"/>
</dbReference>
<gene>
    <name evidence="2" type="ORF">KFL_000600390</name>
</gene>
<proteinExistence type="predicted"/>
<feature type="compositionally biased region" description="Basic and acidic residues" evidence="1">
    <location>
        <begin position="297"/>
        <end position="311"/>
    </location>
</feature>
<feature type="compositionally biased region" description="Polar residues" evidence="1">
    <location>
        <begin position="134"/>
        <end position="143"/>
    </location>
</feature>